<evidence type="ECO:0000313" key="7">
    <source>
        <dbReference type="Proteomes" id="UP001477672"/>
    </source>
</evidence>
<evidence type="ECO:0000259" key="5">
    <source>
        <dbReference type="Pfam" id="PF22780"/>
    </source>
</evidence>
<evidence type="ECO:0000256" key="1">
    <source>
        <dbReference type="ARBA" id="ARBA00001974"/>
    </source>
</evidence>
<accession>A0ABV1GH49</accession>
<dbReference type="InterPro" id="IPR036188">
    <property type="entry name" value="FAD/NAD-bd_sf"/>
</dbReference>
<dbReference type="PANTHER" id="PTHR42887">
    <property type="entry name" value="OS12G0638800 PROTEIN"/>
    <property type="match status" value="1"/>
</dbReference>
<dbReference type="Gene3D" id="3.50.50.60">
    <property type="entry name" value="FAD/NAD(P)-binding domain"/>
    <property type="match status" value="1"/>
</dbReference>
<protein>
    <submittedName>
        <fullName evidence="6">NAD(P)/FAD-dependent oxidoreductase</fullName>
    </submittedName>
</protein>
<reference evidence="6 7" key="1">
    <citation type="submission" date="2024-03" db="EMBL/GenBank/DDBJ databases">
        <title>Human intestinal bacterial collection.</title>
        <authorList>
            <person name="Pauvert C."/>
            <person name="Hitch T.C.A."/>
            <person name="Clavel T."/>
        </authorList>
    </citation>
    <scope>NUCLEOTIDE SEQUENCE [LARGE SCALE GENOMIC DNA]</scope>
    <source>
        <strain evidence="6 7">CLA-JM-H11</strain>
    </source>
</reference>
<dbReference type="Proteomes" id="UP001477672">
    <property type="component" value="Unassembled WGS sequence"/>
</dbReference>
<dbReference type="SUPFAM" id="SSF51905">
    <property type="entry name" value="FAD/NAD(P)-binding domain"/>
    <property type="match status" value="1"/>
</dbReference>
<gene>
    <name evidence="6" type="ORF">WMO24_11115</name>
</gene>
<dbReference type="InterPro" id="IPR023166">
    <property type="entry name" value="BaiN-like_dom_sf"/>
</dbReference>
<feature type="domain" description="RsdA/BaiN/AoA(So)-like Rossmann fold-like" evidence="4">
    <location>
        <begin position="3"/>
        <end position="403"/>
    </location>
</feature>
<sequence length="410" mass="44888">MATVLIIGAGAAGLFCAGAAVRAGHQVTVLEHMPRPGRKILVTGKGRCNLTNACEPDEFLKHVRRNPRFLYSALSACPPSFVMQLFEQQLAVPLKVERGRRVFPQSDRAQDILDALLRWAEGATILFTGAKSLLLEDGVCKGVELVNGQKLRADWVVVATGGVSYPVTGSTGDGYRLARQAGHTVVPPEPSLVSLVEDGNVCKRMMGLPLRNVELTLYEGKKVLFREMGEMLFTHFGVSGPLVLSASAHIRDMKKYSYRLSVDLKPALSFEKLEKRIDSDFLQFAGKEAKSCLDKLLPASMRPVMLEKWGVEPDKKVNQITRAERRALCELLKAFPIALKEKGDLQHAVITSGGVQVREVDPKTMQSKCCPGLAFAGEVLDVDAYTGGYNLGIAFATAYAAAMHMEERRE</sequence>
<dbReference type="Gene3D" id="1.10.8.260">
    <property type="entry name" value="HI0933 insert domain-like"/>
    <property type="match status" value="1"/>
</dbReference>
<dbReference type="Pfam" id="PF22780">
    <property type="entry name" value="HI0933_like_1st"/>
    <property type="match status" value="1"/>
</dbReference>
<evidence type="ECO:0000313" key="6">
    <source>
        <dbReference type="EMBL" id="MEQ2520973.1"/>
    </source>
</evidence>
<organism evidence="6 7">
    <name type="scientific">Ruthenibacterium intestinale</name>
    <dbReference type="NCBI Taxonomy" id="3133163"/>
    <lineage>
        <taxon>Bacteria</taxon>
        <taxon>Bacillati</taxon>
        <taxon>Bacillota</taxon>
        <taxon>Clostridia</taxon>
        <taxon>Eubacteriales</taxon>
        <taxon>Oscillospiraceae</taxon>
        <taxon>Ruthenibacterium</taxon>
    </lineage>
</organism>
<feature type="domain" description="RsdA/BaiN/AoA(So)-like insert" evidence="5">
    <location>
        <begin position="190"/>
        <end position="349"/>
    </location>
</feature>
<evidence type="ECO:0000259" key="4">
    <source>
        <dbReference type="Pfam" id="PF03486"/>
    </source>
</evidence>
<evidence type="ECO:0000256" key="3">
    <source>
        <dbReference type="ARBA" id="ARBA00022827"/>
    </source>
</evidence>
<dbReference type="Gene3D" id="2.40.30.10">
    <property type="entry name" value="Translation factors"/>
    <property type="match status" value="1"/>
</dbReference>
<dbReference type="SUPFAM" id="SSF160996">
    <property type="entry name" value="HI0933 insert domain-like"/>
    <property type="match status" value="1"/>
</dbReference>
<dbReference type="PANTHER" id="PTHR42887:SF2">
    <property type="entry name" value="OS12G0638800 PROTEIN"/>
    <property type="match status" value="1"/>
</dbReference>
<dbReference type="RefSeq" id="WP_349216513.1">
    <property type="nucleotide sequence ID" value="NZ_JBBMFA010000100.1"/>
</dbReference>
<proteinExistence type="predicted"/>
<keyword evidence="2" id="KW-0285">Flavoprotein</keyword>
<evidence type="ECO:0000256" key="2">
    <source>
        <dbReference type="ARBA" id="ARBA00022630"/>
    </source>
</evidence>
<dbReference type="Pfam" id="PF03486">
    <property type="entry name" value="HI0933_like"/>
    <property type="match status" value="1"/>
</dbReference>
<keyword evidence="3" id="KW-0274">FAD</keyword>
<dbReference type="InterPro" id="IPR055178">
    <property type="entry name" value="RsdA/BaiN/AoA(So)-like_dom"/>
</dbReference>
<dbReference type="NCBIfam" id="TIGR00275">
    <property type="entry name" value="aminoacetone oxidase family FAD-binding enzyme"/>
    <property type="match status" value="1"/>
</dbReference>
<name>A0ABV1GH49_9FIRM</name>
<comment type="cofactor">
    <cofactor evidence="1">
        <name>FAD</name>
        <dbReference type="ChEBI" id="CHEBI:57692"/>
    </cofactor>
</comment>
<dbReference type="InterPro" id="IPR057661">
    <property type="entry name" value="RsdA/BaiN/AoA(So)_Rossmann"/>
</dbReference>
<dbReference type="InterPro" id="IPR004792">
    <property type="entry name" value="BaiN-like"/>
</dbReference>
<comment type="caution">
    <text evidence="6">The sequence shown here is derived from an EMBL/GenBank/DDBJ whole genome shotgun (WGS) entry which is preliminary data.</text>
</comment>
<keyword evidence="7" id="KW-1185">Reference proteome</keyword>
<dbReference type="EMBL" id="JBBMFA010000100">
    <property type="protein sequence ID" value="MEQ2520973.1"/>
    <property type="molecule type" value="Genomic_DNA"/>
</dbReference>